<organism evidence="2 3">
    <name type="scientific">Chelatococcus albus</name>
    <dbReference type="NCBI Taxonomy" id="3047466"/>
    <lineage>
        <taxon>Bacteria</taxon>
        <taxon>Pseudomonadati</taxon>
        <taxon>Pseudomonadota</taxon>
        <taxon>Alphaproteobacteria</taxon>
        <taxon>Hyphomicrobiales</taxon>
        <taxon>Chelatococcaceae</taxon>
        <taxon>Chelatococcus</taxon>
    </lineage>
</organism>
<keyword evidence="1" id="KW-0472">Membrane</keyword>
<dbReference type="EMBL" id="JASJEV010000004">
    <property type="protein sequence ID" value="MDJ1158264.1"/>
    <property type="molecule type" value="Genomic_DNA"/>
</dbReference>
<name>A0ABT7AFW1_9HYPH</name>
<feature type="transmembrane region" description="Helical" evidence="1">
    <location>
        <begin position="46"/>
        <end position="67"/>
    </location>
</feature>
<proteinExistence type="predicted"/>
<feature type="transmembrane region" description="Helical" evidence="1">
    <location>
        <begin position="133"/>
        <end position="154"/>
    </location>
</feature>
<protein>
    <submittedName>
        <fullName evidence="2">Flagellar motor protein MotA</fullName>
    </submittedName>
</protein>
<keyword evidence="2" id="KW-0966">Cell projection</keyword>
<keyword evidence="3" id="KW-1185">Reference proteome</keyword>
<reference evidence="2 3" key="1">
    <citation type="submission" date="2023-05" db="EMBL/GenBank/DDBJ databases">
        <title>Chelatococcus sp. nov., a moderately thermophilic bacterium isolated from hot spring microbial mat.</title>
        <authorList>
            <person name="Hu C.-J."/>
            <person name="Li W.-J."/>
        </authorList>
    </citation>
    <scope>NUCLEOTIDE SEQUENCE [LARGE SCALE GENOMIC DNA]</scope>
    <source>
        <strain evidence="2 3">SYSU G07232</strain>
    </source>
</reference>
<dbReference type="Proteomes" id="UP001321492">
    <property type="component" value="Unassembled WGS sequence"/>
</dbReference>
<evidence type="ECO:0000313" key="3">
    <source>
        <dbReference type="Proteomes" id="UP001321492"/>
    </source>
</evidence>
<keyword evidence="1" id="KW-0812">Transmembrane</keyword>
<gene>
    <name evidence="2" type="ORF">QNA08_08470</name>
</gene>
<comment type="caution">
    <text evidence="2">The sequence shown here is derived from an EMBL/GenBank/DDBJ whole genome shotgun (WGS) entry which is preliminary data.</text>
</comment>
<keyword evidence="1" id="KW-1133">Transmembrane helix</keyword>
<feature type="transmembrane region" description="Helical" evidence="1">
    <location>
        <begin position="184"/>
        <end position="211"/>
    </location>
</feature>
<feature type="transmembrane region" description="Helical" evidence="1">
    <location>
        <begin position="15"/>
        <end position="34"/>
    </location>
</feature>
<dbReference type="RefSeq" id="WP_283740257.1">
    <property type="nucleotide sequence ID" value="NZ_JASJEV010000004.1"/>
</dbReference>
<accession>A0ABT7AFW1</accession>
<keyword evidence="2" id="KW-0282">Flagellum</keyword>
<evidence type="ECO:0000313" key="2">
    <source>
        <dbReference type="EMBL" id="MDJ1158264.1"/>
    </source>
</evidence>
<evidence type="ECO:0000256" key="1">
    <source>
        <dbReference type="SAM" id="Phobius"/>
    </source>
</evidence>
<sequence>MAADDTMKLSSPRIYLVRMAVFLILVGFLALVLYRQIWAAFLANPGLNGLILGVMLIGIVLAVRQVVRLFREVRWVNSARRADDGIAVTSTPILLAPMAALLGHRLGRTVVSTVTLRSILDSIAARLDEGRDIVRYLAGLLVFLGLLGTFWGLIDTVGSVGKVIQSMRTGAEAGVLFDELKSGLAAPLGGMGLSFSASLFGLAGSLVLGFMDLQAGQAQNRFYTELEDWLATTVADVALDAPSALRGAVAGPDISAALERLASALNEGQSGRAATHAMANLAEGIQGLVQHMRSEQQLIRDWVEAQAGQQREIKRLLERLAAERERID</sequence>
<keyword evidence="2" id="KW-0969">Cilium</keyword>